<dbReference type="EC" id="2.7.9.2" evidence="5 15"/>
<evidence type="ECO:0000256" key="11">
    <source>
        <dbReference type="ARBA" id="ARBA00022840"/>
    </source>
</evidence>
<organism evidence="19 20">
    <name type="scientific">Aedoeadaptatus acetigenes</name>
    <dbReference type="NCBI Taxonomy" id="2981723"/>
    <lineage>
        <taxon>Bacteria</taxon>
        <taxon>Bacillati</taxon>
        <taxon>Bacillota</taxon>
        <taxon>Tissierellia</taxon>
        <taxon>Tissierellales</taxon>
        <taxon>Peptoniphilaceae</taxon>
        <taxon>Aedoeadaptatus</taxon>
    </lineage>
</organism>
<comment type="caution">
    <text evidence="19">The sequence shown here is derived from an EMBL/GenBank/DDBJ whole genome shotgun (WGS) entry which is preliminary data.</text>
</comment>
<comment type="cofactor">
    <cofactor evidence="1 15">
        <name>Mg(2+)</name>
        <dbReference type="ChEBI" id="CHEBI:18420"/>
    </cofactor>
</comment>
<dbReference type="Pfam" id="PF00391">
    <property type="entry name" value="PEP-utilizers"/>
    <property type="match status" value="1"/>
</dbReference>
<evidence type="ECO:0000256" key="9">
    <source>
        <dbReference type="ARBA" id="ARBA00022741"/>
    </source>
</evidence>
<keyword evidence="9 15" id="KW-0547">Nucleotide-binding</keyword>
<evidence type="ECO:0000256" key="1">
    <source>
        <dbReference type="ARBA" id="ARBA00001946"/>
    </source>
</evidence>
<dbReference type="SUPFAM" id="SSF52009">
    <property type="entry name" value="Phosphohistidine domain"/>
    <property type="match status" value="1"/>
</dbReference>
<evidence type="ECO:0000256" key="3">
    <source>
        <dbReference type="ARBA" id="ARBA00004742"/>
    </source>
</evidence>
<dbReference type="EMBL" id="JBBNPS010000004">
    <property type="protein sequence ID" value="MEQ3353219.1"/>
    <property type="molecule type" value="Genomic_DNA"/>
</dbReference>
<dbReference type="InterPro" id="IPR000121">
    <property type="entry name" value="PEP_util_C"/>
</dbReference>
<dbReference type="InterPro" id="IPR013815">
    <property type="entry name" value="ATP_grasp_subdomain_1"/>
</dbReference>
<dbReference type="InterPro" id="IPR036637">
    <property type="entry name" value="Phosphohistidine_dom_sf"/>
</dbReference>
<evidence type="ECO:0000313" key="20">
    <source>
        <dbReference type="Proteomes" id="UP001481872"/>
    </source>
</evidence>
<dbReference type="Gene3D" id="3.30.470.20">
    <property type="entry name" value="ATP-grasp fold, B domain"/>
    <property type="match status" value="1"/>
</dbReference>
<evidence type="ECO:0000259" key="16">
    <source>
        <dbReference type="Pfam" id="PF00391"/>
    </source>
</evidence>
<evidence type="ECO:0000256" key="12">
    <source>
        <dbReference type="ARBA" id="ARBA00022842"/>
    </source>
</evidence>
<evidence type="ECO:0000256" key="2">
    <source>
        <dbReference type="ARBA" id="ARBA00002988"/>
    </source>
</evidence>
<keyword evidence="12 15" id="KW-0460">Magnesium</keyword>
<sequence length="797" mass="87900">MTGFKYIRFFHEIRKDDVDIVGGKGANLGEMTNFGLDVPPGFCVTSKGYDAFIEYAGLDEKVRFLMQDLDVDDVDMLTAASNDIRRNIEQGEIDPALEEEIILAYKEFSRSIDLRDPQVAVRSSATAEDLPDASFAGQQDTYLHIAGEEELVQHVRKCWASLWTPRAIYYREKQKYDHFAVSLAVVVQKMVNSEKSGVMFTANPINNSRDEMMINASYGLGEAVVSGTVTPDEYVIKKSDKSIMEKVIADKKKIVVQNDSGIGTHEADVEDILGAGAVKEECLTKEELNTLIDAGLKIESLYGSVQDIEWGMDRDTKGLYILQSRPITTLGDAPSASDNSKEEGMNQAPEKLNPLVRGLAASPGIGRGKVKKIKDVSEINLVKEGDILVTAMTNPDMVPAMRTAAAVVTDEGGRTCHAAIVSRELGIPCVVGSNDATSVLEDGQFITVDATRGVVYEGDVLKDKEKKSDEGAESTGAGLGISAEEFRKIVAPTTATKIYMNLGEPALIEKYKNLPFDGIGLMRTEFIFTNKIGAHPMYLAKTDQGDILIDQLAEGIAEVAGAIYPRQVVVRMSDFRTNEFRGLKGGDEVEPHEENPMIGWRGVSRYISPEYEKGFRLECKAMRKVREDFGLDNVVAMLPFVRTPEELVTVKEIMAEEGLKQSKNFKIWIMAEVPSVVFQAEEFAKLVDGFSIGSNDLTQLTMGADRDSGILNRMGYFDERNEAVKRAIKILVDAANKEGITCSICGQGPSQYPEFAEFLVECGITSMSVNPDTVDYTRRLVAGVEQKMILRKLREQK</sequence>
<feature type="domain" description="Pyruvate phosphate dikinase AMP/ATP-binding" evidence="17">
    <location>
        <begin position="19"/>
        <end position="338"/>
    </location>
</feature>
<comment type="pathway">
    <text evidence="3 15">Carbohydrate biosynthesis; gluconeogenesis.</text>
</comment>
<name>A0ABV1J4V7_9FIRM</name>
<evidence type="ECO:0000313" key="19">
    <source>
        <dbReference type="EMBL" id="MEQ3353219.1"/>
    </source>
</evidence>
<evidence type="ECO:0000259" key="18">
    <source>
        <dbReference type="Pfam" id="PF02896"/>
    </source>
</evidence>
<keyword evidence="20" id="KW-1185">Reference proteome</keyword>
<reference evidence="19 20" key="1">
    <citation type="submission" date="2024-04" db="EMBL/GenBank/DDBJ databases">
        <title>Human intestinal bacterial collection.</title>
        <authorList>
            <person name="Pauvert C."/>
            <person name="Hitch T.C.A."/>
            <person name="Clavel T."/>
        </authorList>
    </citation>
    <scope>NUCLEOTIDE SEQUENCE [LARGE SCALE GENOMIC DNA]</scope>
    <source>
        <strain evidence="19 20">CLA-SR-H026</strain>
    </source>
</reference>
<dbReference type="Proteomes" id="UP001481872">
    <property type="component" value="Unassembled WGS sequence"/>
</dbReference>
<dbReference type="Gene3D" id="3.20.20.60">
    <property type="entry name" value="Phosphoenolpyruvate-binding domains"/>
    <property type="match status" value="1"/>
</dbReference>
<evidence type="ECO:0000256" key="14">
    <source>
        <dbReference type="ARBA" id="ARBA00047700"/>
    </source>
</evidence>
<comment type="catalytic activity">
    <reaction evidence="14 15">
        <text>pyruvate + ATP + H2O = phosphoenolpyruvate + AMP + phosphate + 2 H(+)</text>
        <dbReference type="Rhea" id="RHEA:11364"/>
        <dbReference type="ChEBI" id="CHEBI:15361"/>
        <dbReference type="ChEBI" id="CHEBI:15377"/>
        <dbReference type="ChEBI" id="CHEBI:15378"/>
        <dbReference type="ChEBI" id="CHEBI:30616"/>
        <dbReference type="ChEBI" id="CHEBI:43474"/>
        <dbReference type="ChEBI" id="CHEBI:58702"/>
        <dbReference type="ChEBI" id="CHEBI:456215"/>
        <dbReference type="EC" id="2.7.9.2"/>
    </reaction>
</comment>
<dbReference type="Pfam" id="PF01326">
    <property type="entry name" value="PPDK_N"/>
    <property type="match status" value="1"/>
</dbReference>
<protein>
    <recommendedName>
        <fullName evidence="6 15">Phosphoenolpyruvate synthase</fullName>
        <shortName evidence="15">PEP synthase</shortName>
        <ecNumber evidence="5 15">2.7.9.2</ecNumber>
    </recommendedName>
    <alternativeName>
        <fullName evidence="13 15">Pyruvate, water dikinase</fullName>
    </alternativeName>
</protein>
<gene>
    <name evidence="19" type="primary">ppsA</name>
    <name evidence="19" type="ORF">AAA081_02730</name>
</gene>
<dbReference type="PANTHER" id="PTHR43030">
    <property type="entry name" value="PHOSPHOENOLPYRUVATE SYNTHASE"/>
    <property type="match status" value="1"/>
</dbReference>
<accession>A0ABV1J4V7</accession>
<dbReference type="InterPro" id="IPR002192">
    <property type="entry name" value="PPDK_AMP/ATP-bd"/>
</dbReference>
<comment type="similarity">
    <text evidence="4 15">Belongs to the PEP-utilizing enzyme family.</text>
</comment>
<dbReference type="Gene3D" id="3.30.1490.20">
    <property type="entry name" value="ATP-grasp fold, A domain"/>
    <property type="match status" value="1"/>
</dbReference>
<dbReference type="NCBIfam" id="TIGR01418">
    <property type="entry name" value="PEP_synth"/>
    <property type="match status" value="1"/>
</dbReference>
<dbReference type="SUPFAM" id="SSF56059">
    <property type="entry name" value="Glutathione synthetase ATP-binding domain-like"/>
    <property type="match status" value="1"/>
</dbReference>
<comment type="function">
    <text evidence="2 15">Catalyzes the phosphorylation of pyruvate to phosphoenolpyruvate.</text>
</comment>
<feature type="domain" description="PEP-utilising enzyme C-terminal" evidence="18">
    <location>
        <begin position="485"/>
        <end position="784"/>
    </location>
</feature>
<evidence type="ECO:0000259" key="17">
    <source>
        <dbReference type="Pfam" id="PF01326"/>
    </source>
</evidence>
<evidence type="ECO:0000256" key="6">
    <source>
        <dbReference type="ARBA" id="ARBA00021623"/>
    </source>
</evidence>
<feature type="domain" description="PEP-utilising enzyme mobile" evidence="16">
    <location>
        <begin position="383"/>
        <end position="453"/>
    </location>
</feature>
<dbReference type="InterPro" id="IPR008279">
    <property type="entry name" value="PEP-util_enz_mobile_dom"/>
</dbReference>
<dbReference type="InterPro" id="IPR040442">
    <property type="entry name" value="Pyrv_kinase-like_dom_sf"/>
</dbReference>
<evidence type="ECO:0000256" key="8">
    <source>
        <dbReference type="ARBA" id="ARBA00022723"/>
    </source>
</evidence>
<dbReference type="PROSITE" id="PS00742">
    <property type="entry name" value="PEP_ENZYMES_2"/>
    <property type="match status" value="1"/>
</dbReference>
<evidence type="ECO:0000256" key="5">
    <source>
        <dbReference type="ARBA" id="ARBA00011996"/>
    </source>
</evidence>
<evidence type="ECO:0000256" key="15">
    <source>
        <dbReference type="PIRNR" id="PIRNR000854"/>
    </source>
</evidence>
<dbReference type="SUPFAM" id="SSF51621">
    <property type="entry name" value="Phosphoenolpyruvate/pyruvate domain"/>
    <property type="match status" value="1"/>
</dbReference>
<dbReference type="InterPro" id="IPR006319">
    <property type="entry name" value="PEP_synth"/>
</dbReference>
<dbReference type="PANTHER" id="PTHR43030:SF1">
    <property type="entry name" value="PHOSPHOENOLPYRUVATE SYNTHASE"/>
    <property type="match status" value="1"/>
</dbReference>
<keyword evidence="11 15" id="KW-0067">ATP-binding</keyword>
<evidence type="ECO:0000256" key="13">
    <source>
        <dbReference type="ARBA" id="ARBA00033470"/>
    </source>
</evidence>
<dbReference type="GO" id="GO:0008986">
    <property type="term" value="F:pyruvate, water dikinase activity"/>
    <property type="evidence" value="ECO:0007669"/>
    <property type="project" value="UniProtKB-EC"/>
</dbReference>
<dbReference type="NCBIfam" id="NF005057">
    <property type="entry name" value="PRK06464.1"/>
    <property type="match status" value="1"/>
</dbReference>
<dbReference type="Pfam" id="PF02896">
    <property type="entry name" value="PEP-utilizers_C"/>
    <property type="match status" value="1"/>
</dbReference>
<dbReference type="InterPro" id="IPR015813">
    <property type="entry name" value="Pyrv/PenolPyrv_kinase-like_dom"/>
</dbReference>
<proteinExistence type="inferred from homology"/>
<evidence type="ECO:0000256" key="7">
    <source>
        <dbReference type="ARBA" id="ARBA00022679"/>
    </source>
</evidence>
<dbReference type="RefSeq" id="WP_349053606.1">
    <property type="nucleotide sequence ID" value="NZ_JBBNPS010000004.1"/>
</dbReference>
<dbReference type="PROSITE" id="PS00370">
    <property type="entry name" value="PEP_ENZYMES_PHOS_SITE"/>
    <property type="match status" value="1"/>
</dbReference>
<keyword evidence="10 15" id="KW-0418">Kinase</keyword>
<keyword evidence="7 15" id="KW-0808">Transferase</keyword>
<dbReference type="Gene3D" id="3.50.30.10">
    <property type="entry name" value="Phosphohistidine domain"/>
    <property type="match status" value="1"/>
</dbReference>
<keyword evidence="8 15" id="KW-0479">Metal-binding</keyword>
<dbReference type="PIRSF" id="PIRSF000854">
    <property type="entry name" value="PEP_synthase"/>
    <property type="match status" value="1"/>
</dbReference>
<dbReference type="InterPro" id="IPR018274">
    <property type="entry name" value="PEP_util_AS"/>
</dbReference>
<dbReference type="InterPro" id="IPR023151">
    <property type="entry name" value="PEP_util_CS"/>
</dbReference>
<evidence type="ECO:0000256" key="4">
    <source>
        <dbReference type="ARBA" id="ARBA00007837"/>
    </source>
</evidence>
<evidence type="ECO:0000256" key="10">
    <source>
        <dbReference type="ARBA" id="ARBA00022777"/>
    </source>
</evidence>